<dbReference type="Proteomes" id="UP001281410">
    <property type="component" value="Unassembled WGS sequence"/>
</dbReference>
<evidence type="ECO:0000256" key="1">
    <source>
        <dbReference type="ARBA" id="ARBA00004141"/>
    </source>
</evidence>
<keyword evidence="5 6" id="KW-0472">Membrane</keyword>
<accession>A0AAE0ATH4</accession>
<dbReference type="PANTHER" id="PTHR11654">
    <property type="entry name" value="OLIGOPEPTIDE TRANSPORTER-RELATED"/>
    <property type="match status" value="1"/>
</dbReference>
<evidence type="ECO:0000256" key="5">
    <source>
        <dbReference type="ARBA" id="ARBA00023136"/>
    </source>
</evidence>
<dbReference type="GO" id="GO:0022857">
    <property type="term" value="F:transmembrane transporter activity"/>
    <property type="evidence" value="ECO:0007669"/>
    <property type="project" value="InterPro"/>
</dbReference>
<keyword evidence="4 6" id="KW-1133">Transmembrane helix</keyword>
<dbReference type="Pfam" id="PF00854">
    <property type="entry name" value="PTR2"/>
    <property type="match status" value="1"/>
</dbReference>
<keyword evidence="3 6" id="KW-0812">Transmembrane</keyword>
<reference evidence="7" key="1">
    <citation type="journal article" date="2023" name="Plant J.">
        <title>Genome sequences and population genomics provide insights into the demographic history, inbreeding, and mutation load of two 'living fossil' tree species of Dipteronia.</title>
        <authorList>
            <person name="Feng Y."/>
            <person name="Comes H.P."/>
            <person name="Chen J."/>
            <person name="Zhu S."/>
            <person name="Lu R."/>
            <person name="Zhang X."/>
            <person name="Li P."/>
            <person name="Qiu J."/>
            <person name="Olsen K.M."/>
            <person name="Qiu Y."/>
        </authorList>
    </citation>
    <scope>NUCLEOTIDE SEQUENCE</scope>
    <source>
        <strain evidence="7">NBL</strain>
    </source>
</reference>
<proteinExistence type="inferred from homology"/>
<evidence type="ECO:0000256" key="6">
    <source>
        <dbReference type="SAM" id="Phobius"/>
    </source>
</evidence>
<gene>
    <name evidence="7" type="ORF">Dsin_010327</name>
</gene>
<comment type="subcellular location">
    <subcellularLocation>
        <location evidence="1">Membrane</location>
        <topology evidence="1">Multi-pass membrane protein</topology>
    </subcellularLocation>
</comment>
<evidence type="ECO:0000256" key="3">
    <source>
        <dbReference type="ARBA" id="ARBA00022692"/>
    </source>
</evidence>
<keyword evidence="8" id="KW-1185">Reference proteome</keyword>
<comment type="similarity">
    <text evidence="2">Belongs to the major facilitator superfamily. Proton-dependent oligopeptide transporter (POT/PTR) (TC 2.A.17) family.</text>
</comment>
<comment type="caution">
    <text evidence="7">The sequence shown here is derived from an EMBL/GenBank/DDBJ whole genome shotgun (WGS) entry which is preliminary data.</text>
</comment>
<evidence type="ECO:0000256" key="2">
    <source>
        <dbReference type="ARBA" id="ARBA00005982"/>
    </source>
</evidence>
<dbReference type="InterPro" id="IPR000109">
    <property type="entry name" value="POT_fam"/>
</dbReference>
<dbReference type="EMBL" id="JANJYJ010000003">
    <property type="protein sequence ID" value="KAK3223302.1"/>
    <property type="molecule type" value="Genomic_DNA"/>
</dbReference>
<evidence type="ECO:0000256" key="4">
    <source>
        <dbReference type="ARBA" id="ARBA00022989"/>
    </source>
</evidence>
<dbReference type="GO" id="GO:0016020">
    <property type="term" value="C:membrane"/>
    <property type="evidence" value="ECO:0007669"/>
    <property type="project" value="UniProtKB-SubCell"/>
</dbReference>
<protein>
    <submittedName>
        <fullName evidence="7">Uncharacterized protein</fullName>
    </submittedName>
</protein>
<organism evidence="7 8">
    <name type="scientific">Dipteronia sinensis</name>
    <dbReference type="NCBI Taxonomy" id="43782"/>
    <lineage>
        <taxon>Eukaryota</taxon>
        <taxon>Viridiplantae</taxon>
        <taxon>Streptophyta</taxon>
        <taxon>Embryophyta</taxon>
        <taxon>Tracheophyta</taxon>
        <taxon>Spermatophyta</taxon>
        <taxon>Magnoliopsida</taxon>
        <taxon>eudicotyledons</taxon>
        <taxon>Gunneridae</taxon>
        <taxon>Pentapetalae</taxon>
        <taxon>rosids</taxon>
        <taxon>malvids</taxon>
        <taxon>Sapindales</taxon>
        <taxon>Sapindaceae</taxon>
        <taxon>Hippocastanoideae</taxon>
        <taxon>Acereae</taxon>
        <taxon>Dipteronia</taxon>
    </lineage>
</organism>
<feature type="transmembrane region" description="Helical" evidence="6">
    <location>
        <begin position="42"/>
        <end position="61"/>
    </location>
</feature>
<evidence type="ECO:0000313" key="8">
    <source>
        <dbReference type="Proteomes" id="UP001281410"/>
    </source>
</evidence>
<dbReference type="Gene3D" id="1.20.1250.20">
    <property type="entry name" value="MFS general substrate transporter like domains"/>
    <property type="match status" value="1"/>
</dbReference>
<evidence type="ECO:0000313" key="7">
    <source>
        <dbReference type="EMBL" id="KAK3223302.1"/>
    </source>
</evidence>
<name>A0AAE0ATH4_9ROSI</name>
<feature type="transmembrane region" description="Helical" evidence="6">
    <location>
        <begin position="67"/>
        <end position="87"/>
    </location>
</feature>
<dbReference type="InterPro" id="IPR036259">
    <property type="entry name" value="MFS_trans_sf"/>
</dbReference>
<dbReference type="AlphaFoldDB" id="A0AAE0ATH4"/>
<sequence length="155" mass="17179">MGLGLLCVGSGGIRPCIILFGVDQFDPTTEEGAKGINSYFNWYFITITVVILITTTVVVYIQDSVSWVIRFGIPTMLMACSIVLFLVGTRIYVHVKPEGSIFSGIAHVFVAVYKKRRFKLSDDGVDNFNVNVHSVYYDPSLKGTTVLSKRTLTNN</sequence>